<name>M1NGS8_DESSD</name>
<dbReference type="RefSeq" id="WP_015404522.1">
    <property type="nucleotide sequence ID" value="NC_020304.1"/>
</dbReference>
<sequence>MIQRLLLVISLVLSSSGAIAADLPDSSDLPRMPDAYRNNDYKDLSKRNPYGMSVYDIAERKAEEDIFGSEVISLEESRRILEERKAKNKEQAGVVQEKE</sequence>
<gene>
    <name evidence="2" type="ordered locus">UWK_02294</name>
</gene>
<feature type="signal peptide" evidence="1">
    <location>
        <begin position="1"/>
        <end position="20"/>
    </location>
</feature>
<dbReference type="EMBL" id="CP003985">
    <property type="protein sequence ID" value="AGF78834.1"/>
    <property type="molecule type" value="Genomic_DNA"/>
</dbReference>
<dbReference type="Proteomes" id="UP000011721">
    <property type="component" value="Chromosome"/>
</dbReference>
<evidence type="ECO:0000313" key="2">
    <source>
        <dbReference type="EMBL" id="AGF78834.1"/>
    </source>
</evidence>
<dbReference type="HOGENOM" id="CLU_2315752_0_0_7"/>
<evidence type="ECO:0000313" key="3">
    <source>
        <dbReference type="Proteomes" id="UP000011721"/>
    </source>
</evidence>
<evidence type="ECO:0000256" key="1">
    <source>
        <dbReference type="SAM" id="SignalP"/>
    </source>
</evidence>
<proteinExistence type="predicted"/>
<keyword evidence="1" id="KW-0732">Signal</keyword>
<dbReference type="KEGG" id="dsf:UWK_02294"/>
<dbReference type="STRING" id="1167006.UWK_02294"/>
<keyword evidence="3" id="KW-1185">Reference proteome</keyword>
<reference evidence="3" key="1">
    <citation type="journal article" date="2013" name="Stand. Genomic Sci.">
        <title>Complete genome sequence of Desulfocapsa sulfexigens, a marine deltaproteobacterium specialized in disproportionating inorganic sulfur compounds.</title>
        <authorList>
            <person name="Finster K.W."/>
            <person name="Kjeldsen K.U."/>
            <person name="Kube M."/>
            <person name="Reinhardt R."/>
            <person name="Mussmann M."/>
            <person name="Amann R."/>
            <person name="Schreiber L."/>
        </authorList>
    </citation>
    <scope>NUCLEOTIDE SEQUENCE [LARGE SCALE GENOMIC DNA]</scope>
    <source>
        <strain evidence="3">DSM 10523 / SB164P1</strain>
    </source>
</reference>
<feature type="chain" id="PRO_5004015841" evidence="1">
    <location>
        <begin position="21"/>
        <end position="99"/>
    </location>
</feature>
<protein>
    <submittedName>
        <fullName evidence="2">Uncharacterized protein</fullName>
    </submittedName>
</protein>
<organism evidence="2 3">
    <name type="scientific">Desulfocapsa sulfexigens (strain DSM 10523 / SB164P1)</name>
    <dbReference type="NCBI Taxonomy" id="1167006"/>
    <lineage>
        <taxon>Bacteria</taxon>
        <taxon>Pseudomonadati</taxon>
        <taxon>Thermodesulfobacteriota</taxon>
        <taxon>Desulfobulbia</taxon>
        <taxon>Desulfobulbales</taxon>
        <taxon>Desulfocapsaceae</taxon>
        <taxon>Desulfocapsa</taxon>
    </lineage>
</organism>
<dbReference type="AlphaFoldDB" id="M1NGS8"/>
<accession>M1NGS8</accession>